<organism evidence="2 3">
    <name type="scientific">Setaria viridis</name>
    <name type="common">Green bristlegrass</name>
    <name type="synonym">Setaria italica subsp. viridis</name>
    <dbReference type="NCBI Taxonomy" id="4556"/>
    <lineage>
        <taxon>Eukaryota</taxon>
        <taxon>Viridiplantae</taxon>
        <taxon>Streptophyta</taxon>
        <taxon>Embryophyta</taxon>
        <taxon>Tracheophyta</taxon>
        <taxon>Spermatophyta</taxon>
        <taxon>Magnoliopsida</taxon>
        <taxon>Liliopsida</taxon>
        <taxon>Poales</taxon>
        <taxon>Poaceae</taxon>
        <taxon>PACMAD clade</taxon>
        <taxon>Panicoideae</taxon>
        <taxon>Panicodae</taxon>
        <taxon>Paniceae</taxon>
        <taxon>Cenchrinae</taxon>
        <taxon>Setaria</taxon>
    </lineage>
</organism>
<keyword evidence="3" id="KW-1185">Reference proteome</keyword>
<gene>
    <name evidence="2" type="ORF">SEVIR_2G171550v2</name>
</gene>
<reference evidence="2" key="1">
    <citation type="submission" date="2019-03" db="EMBL/GenBank/DDBJ databases">
        <title>WGS assembly of Setaria viridis.</title>
        <authorList>
            <person name="Huang P."/>
            <person name="Jenkins J."/>
            <person name="Grimwood J."/>
            <person name="Barry K."/>
            <person name="Healey A."/>
            <person name="Mamidi S."/>
            <person name="Sreedasyam A."/>
            <person name="Shu S."/>
            <person name="Feldman M."/>
            <person name="Wu J."/>
            <person name="Yu Y."/>
            <person name="Chen C."/>
            <person name="Johnson J."/>
            <person name="Rokhsar D."/>
            <person name="Baxter I."/>
            <person name="Schmutz J."/>
            <person name="Brutnell T."/>
            <person name="Kellogg E."/>
        </authorList>
    </citation>
    <scope>NUCLEOTIDE SEQUENCE [LARGE SCALE GENOMIC DNA]</scope>
</reference>
<evidence type="ECO:0000313" key="2">
    <source>
        <dbReference type="EMBL" id="TKW32492.1"/>
    </source>
</evidence>
<accession>A0A4U6VT51</accession>
<evidence type="ECO:0000313" key="3">
    <source>
        <dbReference type="Proteomes" id="UP000298652"/>
    </source>
</evidence>
<dbReference type="AlphaFoldDB" id="A0A4U6VT51"/>
<dbReference type="Gramene" id="TKW32492">
    <property type="protein sequence ID" value="TKW32492"/>
    <property type="gene ID" value="SEVIR_2G171550v2"/>
</dbReference>
<dbReference type="Proteomes" id="UP000298652">
    <property type="component" value="Chromosome 2"/>
</dbReference>
<feature type="region of interest" description="Disordered" evidence="1">
    <location>
        <begin position="1"/>
        <end position="58"/>
    </location>
</feature>
<dbReference type="EMBL" id="CM016553">
    <property type="protein sequence ID" value="TKW32492.1"/>
    <property type="molecule type" value="Genomic_DNA"/>
</dbReference>
<name>A0A4U6VT51_SETVI</name>
<proteinExistence type="predicted"/>
<sequence>MPLCSSLHAAAHVSTPEPAPADETLRSTRHAHPLRCFTPLGPPPPTPARWSRTRSSQDKLRPLEVAGAARALRFAIPIAGRRISTGA</sequence>
<protein>
    <submittedName>
        <fullName evidence="2">Uncharacterized protein</fullName>
    </submittedName>
</protein>
<evidence type="ECO:0000256" key="1">
    <source>
        <dbReference type="SAM" id="MobiDB-lite"/>
    </source>
</evidence>